<comment type="caution">
    <text evidence="1">The sequence shown here is derived from an EMBL/GenBank/DDBJ whole genome shotgun (WGS) entry which is preliminary data.</text>
</comment>
<accession>A0ABR9UIW2</accession>
<gene>
    <name evidence="1" type="ORF">IQ236_24725</name>
</gene>
<organism evidence="1 2">
    <name type="scientific">Planktothrix mougeotii LEGE 06226</name>
    <dbReference type="NCBI Taxonomy" id="1828728"/>
    <lineage>
        <taxon>Bacteria</taxon>
        <taxon>Bacillati</taxon>
        <taxon>Cyanobacteriota</taxon>
        <taxon>Cyanophyceae</taxon>
        <taxon>Oscillatoriophycideae</taxon>
        <taxon>Oscillatoriales</taxon>
        <taxon>Microcoleaceae</taxon>
        <taxon>Planktothrix</taxon>
    </lineage>
</organism>
<evidence type="ECO:0000313" key="2">
    <source>
        <dbReference type="Proteomes" id="UP000640725"/>
    </source>
</evidence>
<name>A0ABR9UIW2_9CYAN</name>
<keyword evidence="2" id="KW-1185">Reference proteome</keyword>
<proteinExistence type="predicted"/>
<dbReference type="RefSeq" id="WP_193871744.1">
    <property type="nucleotide sequence ID" value="NZ_JADEWU010000098.1"/>
</dbReference>
<sequence>MTYRSSKNQIANLKPREPKGGVTRDVFVSAKITSQRKALLAESLKAHGMSFADLLEAIGEKLENGGTLDDILKN</sequence>
<dbReference type="EMBL" id="JADEWU010000098">
    <property type="protein sequence ID" value="MBE9146403.1"/>
    <property type="molecule type" value="Genomic_DNA"/>
</dbReference>
<reference evidence="1 2" key="1">
    <citation type="submission" date="2020-10" db="EMBL/GenBank/DDBJ databases">
        <authorList>
            <person name="Castelo-Branco R."/>
            <person name="Eusebio N."/>
            <person name="Adriana R."/>
            <person name="Vieira A."/>
            <person name="Brugerolle De Fraissinette N."/>
            <person name="Rezende De Castro R."/>
            <person name="Schneider M.P."/>
            <person name="Vasconcelos V."/>
            <person name="Leao P.N."/>
        </authorList>
    </citation>
    <scope>NUCLEOTIDE SEQUENCE [LARGE SCALE GENOMIC DNA]</scope>
    <source>
        <strain evidence="1 2">LEGE 06226</strain>
    </source>
</reference>
<protein>
    <submittedName>
        <fullName evidence="1">Uncharacterized protein</fullName>
    </submittedName>
</protein>
<dbReference type="Proteomes" id="UP000640725">
    <property type="component" value="Unassembled WGS sequence"/>
</dbReference>
<evidence type="ECO:0000313" key="1">
    <source>
        <dbReference type="EMBL" id="MBE9146403.1"/>
    </source>
</evidence>